<gene>
    <name evidence="1" type="ORF">RPERSI_LOCUS2675</name>
</gene>
<accession>A0ACA9LDQ5</accession>
<reference evidence="1" key="1">
    <citation type="submission" date="2021-06" db="EMBL/GenBank/DDBJ databases">
        <authorList>
            <person name="Kallberg Y."/>
            <person name="Tangrot J."/>
            <person name="Rosling A."/>
        </authorList>
    </citation>
    <scope>NUCLEOTIDE SEQUENCE</scope>
    <source>
        <strain evidence="1">MA461A</strain>
    </source>
</reference>
<organism evidence="1 2">
    <name type="scientific">Racocetra persica</name>
    <dbReference type="NCBI Taxonomy" id="160502"/>
    <lineage>
        <taxon>Eukaryota</taxon>
        <taxon>Fungi</taxon>
        <taxon>Fungi incertae sedis</taxon>
        <taxon>Mucoromycota</taxon>
        <taxon>Glomeromycotina</taxon>
        <taxon>Glomeromycetes</taxon>
        <taxon>Diversisporales</taxon>
        <taxon>Gigasporaceae</taxon>
        <taxon>Racocetra</taxon>
    </lineage>
</organism>
<evidence type="ECO:0000313" key="1">
    <source>
        <dbReference type="EMBL" id="CAG8520432.1"/>
    </source>
</evidence>
<name>A0ACA9LDQ5_9GLOM</name>
<comment type="caution">
    <text evidence="1">The sequence shown here is derived from an EMBL/GenBank/DDBJ whole genome shotgun (WGS) entry which is preliminary data.</text>
</comment>
<keyword evidence="2" id="KW-1185">Reference proteome</keyword>
<evidence type="ECO:0000313" key="2">
    <source>
        <dbReference type="Proteomes" id="UP000789920"/>
    </source>
</evidence>
<dbReference type="Proteomes" id="UP000789920">
    <property type="component" value="Unassembled WGS sequence"/>
</dbReference>
<protein>
    <submittedName>
        <fullName evidence="1">23809_t:CDS:1</fullName>
    </submittedName>
</protein>
<dbReference type="EMBL" id="CAJVQC010003011">
    <property type="protein sequence ID" value="CAG8520432.1"/>
    <property type="molecule type" value="Genomic_DNA"/>
</dbReference>
<sequence>MNPNQTILTTGESRVVRRQPRGTINRRACEKCRQLKIKCDGDAEKDLPCTNCDAGTCVFDKSPRKNRQVEKLNTQVNNLEISLRQTHNDFKQKSEQLKYTIDILKLEKQIQSLLFDCYDYFNNCQENQEIYGQLRKSIEESRCTKLYLQLMKAFLEKLLRNEDSNTIISSLKMIAENTLSCCEPETSFVIIPPELYDQIVQMQYASELNHSSINTATSMSGSVSPSPSLSGTVTNGMASGIATMSLQSPIPGTGSDDGSEISGSPFAPSASPIFPSPDAQYFAQQNSYLSPTIVISPNVNVDSPNNAAGTIDFVYLDVSPNNTFGDVNQNNSFGVYFPDNQNEH</sequence>
<proteinExistence type="predicted"/>